<dbReference type="AlphaFoldDB" id="A0ABD2PT02"/>
<evidence type="ECO:0000256" key="1">
    <source>
        <dbReference type="SAM" id="MobiDB-lite"/>
    </source>
</evidence>
<sequence length="240" mass="27229">MKNRKSLPSSRTRWWVFSVLKLIPLVQILPEDVAVHFQESESQKCSEDKRQHFLKLIKDQGPVYQPKRSKTKKISESVVSMEKLSRLIETRAQVRHRRTSPSVQDSGIGTNQSRQDKRFSQFSLLEESVYESPNLCQSMIHLADSTPNRLGGSWLSCSSNTLLTQSYSDLLDIPTPYFRGRAGPKYDRPVRGKNGKSRTRQLIDRLFKRRPLPVSSTGNSAPDGIGLGIVGTTKYFSVAF</sequence>
<accession>A0ABD2PT02</accession>
<dbReference type="Proteomes" id="UP001626550">
    <property type="component" value="Unassembled WGS sequence"/>
</dbReference>
<feature type="chain" id="PRO_5044754971" evidence="2">
    <location>
        <begin position="29"/>
        <end position="240"/>
    </location>
</feature>
<name>A0ABD2PT02_9PLAT</name>
<evidence type="ECO:0000313" key="4">
    <source>
        <dbReference type="Proteomes" id="UP001626550"/>
    </source>
</evidence>
<feature type="signal peptide" evidence="2">
    <location>
        <begin position="1"/>
        <end position="28"/>
    </location>
</feature>
<protein>
    <submittedName>
        <fullName evidence="3">Uncharacterized protein</fullName>
    </submittedName>
</protein>
<feature type="region of interest" description="Disordered" evidence="1">
    <location>
        <begin position="93"/>
        <end position="114"/>
    </location>
</feature>
<comment type="caution">
    <text evidence="3">The sequence shown here is derived from an EMBL/GenBank/DDBJ whole genome shotgun (WGS) entry which is preliminary data.</text>
</comment>
<evidence type="ECO:0000256" key="2">
    <source>
        <dbReference type="SAM" id="SignalP"/>
    </source>
</evidence>
<dbReference type="EMBL" id="JBJKFK010002815">
    <property type="protein sequence ID" value="KAL3310591.1"/>
    <property type="molecule type" value="Genomic_DNA"/>
</dbReference>
<reference evidence="3 4" key="1">
    <citation type="submission" date="2024-11" db="EMBL/GenBank/DDBJ databases">
        <title>Adaptive evolution of stress response genes in parasites aligns with host niche diversity.</title>
        <authorList>
            <person name="Hahn C."/>
            <person name="Resl P."/>
        </authorList>
    </citation>
    <scope>NUCLEOTIDE SEQUENCE [LARGE SCALE GENOMIC DNA]</scope>
    <source>
        <strain evidence="3">EGGRZ-B1_66</strain>
        <tissue evidence="3">Body</tissue>
    </source>
</reference>
<proteinExistence type="predicted"/>
<evidence type="ECO:0000313" key="3">
    <source>
        <dbReference type="EMBL" id="KAL3310591.1"/>
    </source>
</evidence>
<organism evidence="3 4">
    <name type="scientific">Cichlidogyrus casuarinus</name>
    <dbReference type="NCBI Taxonomy" id="1844966"/>
    <lineage>
        <taxon>Eukaryota</taxon>
        <taxon>Metazoa</taxon>
        <taxon>Spiralia</taxon>
        <taxon>Lophotrochozoa</taxon>
        <taxon>Platyhelminthes</taxon>
        <taxon>Monogenea</taxon>
        <taxon>Monopisthocotylea</taxon>
        <taxon>Dactylogyridea</taxon>
        <taxon>Ancyrocephalidae</taxon>
        <taxon>Cichlidogyrus</taxon>
    </lineage>
</organism>
<feature type="compositionally biased region" description="Polar residues" evidence="1">
    <location>
        <begin position="100"/>
        <end position="113"/>
    </location>
</feature>
<gene>
    <name evidence="3" type="ORF">Ciccas_010840</name>
</gene>
<keyword evidence="2" id="KW-0732">Signal</keyword>
<keyword evidence="4" id="KW-1185">Reference proteome</keyword>